<evidence type="ECO:0000313" key="5">
    <source>
        <dbReference type="Proteomes" id="UP001257914"/>
    </source>
</evidence>
<evidence type="ECO:0000256" key="1">
    <source>
        <dbReference type="ARBA" id="ARBA00010333"/>
    </source>
</evidence>
<dbReference type="SMART" id="SM00062">
    <property type="entry name" value="PBPb"/>
    <property type="match status" value="1"/>
</dbReference>
<dbReference type="Pfam" id="PF00497">
    <property type="entry name" value="SBP_bac_3"/>
    <property type="match status" value="1"/>
</dbReference>
<sequence>MVNSNNALAKSIVIAGDNWCPINCAQDSEDKGFMIDLAIEALALSDYQVTYVEVPWTRAVELASKGEVDAIVGAFKNDAPDFIYPQTPLLNISPNNLFTTQDNEWVYQNINSLNDVNIGVITGYDYGDKLNSYLFSKASAKVQQIYGNNTSSRNIQRLLKKRIDVLVETGPVFWYHAKKLNVLHQVKQVGSVSKSEPCYIAFSPFLPSSKDISIALDKGVEILRQQGRVKEIADYYGLPAKLYQ</sequence>
<dbReference type="RefSeq" id="WP_315947163.1">
    <property type="nucleotide sequence ID" value="NZ_JAWCUA010000007.1"/>
</dbReference>
<protein>
    <submittedName>
        <fullName evidence="4">Transporter substrate-binding domain-containing protein</fullName>
    </submittedName>
</protein>
<dbReference type="EMBL" id="JAWCUA010000007">
    <property type="protein sequence ID" value="MDU0113544.1"/>
    <property type="molecule type" value="Genomic_DNA"/>
</dbReference>
<dbReference type="SUPFAM" id="SSF53850">
    <property type="entry name" value="Periplasmic binding protein-like II"/>
    <property type="match status" value="1"/>
</dbReference>
<organism evidence="4 5">
    <name type="scientific">Psychrosphaera aquimarina</name>
    <dbReference type="NCBI Taxonomy" id="2044854"/>
    <lineage>
        <taxon>Bacteria</taxon>
        <taxon>Pseudomonadati</taxon>
        <taxon>Pseudomonadota</taxon>
        <taxon>Gammaproteobacteria</taxon>
        <taxon>Alteromonadales</taxon>
        <taxon>Pseudoalteromonadaceae</taxon>
        <taxon>Psychrosphaera</taxon>
    </lineage>
</organism>
<evidence type="ECO:0000313" key="4">
    <source>
        <dbReference type="EMBL" id="MDU0113544.1"/>
    </source>
</evidence>
<feature type="domain" description="Solute-binding protein family 3/N-terminal" evidence="3">
    <location>
        <begin position="10"/>
        <end position="240"/>
    </location>
</feature>
<name>A0ABU3R1J2_9GAMM</name>
<comment type="similarity">
    <text evidence="1">Belongs to the bacterial solute-binding protein 3 family.</text>
</comment>
<proteinExistence type="inferred from homology"/>
<accession>A0ABU3R1J2</accession>
<gene>
    <name evidence="4" type="ORF">RT723_11150</name>
</gene>
<dbReference type="Proteomes" id="UP001257914">
    <property type="component" value="Unassembled WGS sequence"/>
</dbReference>
<reference evidence="4 5" key="1">
    <citation type="submission" date="2023-10" db="EMBL/GenBank/DDBJ databases">
        <title>Psychrosphaera aquimaarina strain SW33 isolated from seawater.</title>
        <authorList>
            <person name="Bayburt H."/>
            <person name="Kim J.M."/>
            <person name="Choi B.J."/>
            <person name="Jeon C.O."/>
        </authorList>
    </citation>
    <scope>NUCLEOTIDE SEQUENCE [LARGE SCALE GENOMIC DNA]</scope>
    <source>
        <strain evidence="4 5">KCTC 52743</strain>
    </source>
</reference>
<dbReference type="Gene3D" id="3.40.190.10">
    <property type="entry name" value="Periplasmic binding protein-like II"/>
    <property type="match status" value="2"/>
</dbReference>
<dbReference type="InterPro" id="IPR001638">
    <property type="entry name" value="Solute-binding_3/MltF_N"/>
</dbReference>
<dbReference type="PANTHER" id="PTHR35936:SF25">
    <property type="entry name" value="ABC TRANSPORTER SUBSTRATE-BINDING PROTEIN"/>
    <property type="match status" value="1"/>
</dbReference>
<comment type="caution">
    <text evidence="4">The sequence shown here is derived from an EMBL/GenBank/DDBJ whole genome shotgun (WGS) entry which is preliminary data.</text>
</comment>
<keyword evidence="2" id="KW-0732">Signal</keyword>
<evidence type="ECO:0000256" key="2">
    <source>
        <dbReference type="ARBA" id="ARBA00022729"/>
    </source>
</evidence>
<keyword evidence="5" id="KW-1185">Reference proteome</keyword>
<evidence type="ECO:0000259" key="3">
    <source>
        <dbReference type="SMART" id="SM00062"/>
    </source>
</evidence>
<dbReference type="PANTHER" id="PTHR35936">
    <property type="entry name" value="MEMBRANE-BOUND LYTIC MUREIN TRANSGLYCOSYLASE F"/>
    <property type="match status" value="1"/>
</dbReference>